<keyword evidence="4" id="KW-1185">Reference proteome</keyword>
<protein>
    <submittedName>
        <fullName evidence="3">Esterase/lipase</fullName>
    </submittedName>
</protein>
<accession>A0A841BN46</accession>
<dbReference type="Gene3D" id="3.40.50.1820">
    <property type="entry name" value="alpha/beta hydrolase"/>
    <property type="match status" value="1"/>
</dbReference>
<dbReference type="PROSITE" id="PS51257">
    <property type="entry name" value="PROKAR_LIPOPROTEIN"/>
    <property type="match status" value="1"/>
</dbReference>
<comment type="caution">
    <text evidence="3">The sequence shown here is derived from an EMBL/GenBank/DDBJ whole genome shotgun (WGS) entry which is preliminary data.</text>
</comment>
<organism evidence="3 4">
    <name type="scientific">Allocatelliglobosispora scoriae</name>
    <dbReference type="NCBI Taxonomy" id="643052"/>
    <lineage>
        <taxon>Bacteria</taxon>
        <taxon>Bacillati</taxon>
        <taxon>Actinomycetota</taxon>
        <taxon>Actinomycetes</taxon>
        <taxon>Micromonosporales</taxon>
        <taxon>Micromonosporaceae</taxon>
        <taxon>Allocatelliglobosispora</taxon>
    </lineage>
</organism>
<dbReference type="Pfam" id="PF12697">
    <property type="entry name" value="Abhydrolase_6"/>
    <property type="match status" value="1"/>
</dbReference>
<dbReference type="InterPro" id="IPR000073">
    <property type="entry name" value="AB_hydrolase_1"/>
</dbReference>
<evidence type="ECO:0000256" key="1">
    <source>
        <dbReference type="SAM" id="SignalP"/>
    </source>
</evidence>
<evidence type="ECO:0000313" key="4">
    <source>
        <dbReference type="Proteomes" id="UP000587527"/>
    </source>
</evidence>
<name>A0A841BN46_9ACTN</name>
<dbReference type="RefSeq" id="WP_184834022.1">
    <property type="nucleotide sequence ID" value="NZ_JACHMN010000002.1"/>
</dbReference>
<feature type="signal peptide" evidence="1">
    <location>
        <begin position="1"/>
        <end position="19"/>
    </location>
</feature>
<keyword evidence="1" id="KW-0732">Signal</keyword>
<dbReference type="SUPFAM" id="SSF53474">
    <property type="entry name" value="alpha/beta-Hydrolases"/>
    <property type="match status" value="1"/>
</dbReference>
<feature type="chain" id="PRO_5039059319" evidence="1">
    <location>
        <begin position="20"/>
        <end position="258"/>
    </location>
</feature>
<dbReference type="GO" id="GO:0003824">
    <property type="term" value="F:catalytic activity"/>
    <property type="evidence" value="ECO:0007669"/>
    <property type="project" value="UniProtKB-ARBA"/>
</dbReference>
<gene>
    <name evidence="3" type="ORF">F4553_001619</name>
</gene>
<evidence type="ECO:0000259" key="2">
    <source>
        <dbReference type="Pfam" id="PF12697"/>
    </source>
</evidence>
<feature type="domain" description="AB hydrolase-1" evidence="2">
    <location>
        <begin position="72"/>
        <end position="205"/>
    </location>
</feature>
<dbReference type="Proteomes" id="UP000587527">
    <property type="component" value="Unassembled WGS sequence"/>
</dbReference>
<reference evidence="3 4" key="1">
    <citation type="submission" date="2020-08" db="EMBL/GenBank/DDBJ databases">
        <title>Sequencing the genomes of 1000 actinobacteria strains.</title>
        <authorList>
            <person name="Klenk H.-P."/>
        </authorList>
    </citation>
    <scope>NUCLEOTIDE SEQUENCE [LARGE SCALE GENOMIC DNA]</scope>
    <source>
        <strain evidence="3 4">DSM 45362</strain>
    </source>
</reference>
<dbReference type="InterPro" id="IPR029058">
    <property type="entry name" value="AB_hydrolase_fold"/>
</dbReference>
<proteinExistence type="predicted"/>
<dbReference type="EMBL" id="JACHMN010000002">
    <property type="protein sequence ID" value="MBB5868240.1"/>
    <property type="molecule type" value="Genomic_DNA"/>
</dbReference>
<dbReference type="AlphaFoldDB" id="A0A841BN46"/>
<sequence>MAKRAGVLIGILMCWAVTACTADAPAGPAEVAGPDAGQACPEVAGGGLQVRFGAEIGDDLRGVELGSGTTGVVLVHEETGDVCEWLPFGVELMAKGYRVLAFDSVGNSTGVSTGSNKDLVRQVSSAAAFLRSEGAKRIVLIGASVGGTAVLAAGPVLTPAPAAVVAISPPGTFEGMDALAGAAKLTVPTLIIAAERDRIIFPDTPDTAKAAYEAVRSKAKKLIMLDSLERGHNLVTPGIGTEPVRTDVFAWLTANARA</sequence>
<evidence type="ECO:0000313" key="3">
    <source>
        <dbReference type="EMBL" id="MBB5868240.1"/>
    </source>
</evidence>